<sequence length="538" mass="59012">MLSSSWQPPTHTEDLDLILWNPGDKGFFSIKSLKQLLSAIENLPNQPDLSQVWTSLIPKKYIVSPLTTRSTTTLSSPILKLVSLSLLFSALLVSSFDYNNDGKNIYIVYMGSKLEDPDSTHLQHRSMLEQVVGSTFTPESVVYTYKRSFNGFAWNVALLLEFWTTESGQSFPISKMKILVPYHPDGRAPVTKHSTLLAAGPKLFTTTSLSPWLLSVAASTIDRKFVTQVQIGNGNSFQGVSINTFDMNGEYPLVAGRDVPNTGVDSSISRTCHNNSVNPNLVKGKMVLCEKHLDPDEFFNVDGAAGVLMKEKDHAMSYPLPSSVLYPNDVYTIYDYIDSARGPNALTSDILKERQCLAHISLELQSSPMNASFNSEAEFAYGSGHVNPLKAVRPGLVYDANEIDYVKFLCGQGYTTDKVQSITGDESACTSDDIGGVWDLNYPSFGLSVSRSQTFNQYFRRTLTSVASSASTYAAIISAPQGLDITVDPNILSFNGIGDRKSFTLTVRGSVSQFIVSASLVWSDGVHTVRSPITITSR</sequence>
<evidence type="ECO:0000256" key="3">
    <source>
        <dbReference type="ARBA" id="ARBA00022729"/>
    </source>
</evidence>
<dbReference type="PANTHER" id="PTHR10795">
    <property type="entry name" value="PROPROTEIN CONVERTASE SUBTILISIN/KEXIN"/>
    <property type="match status" value="1"/>
</dbReference>
<protein>
    <recommendedName>
        <fullName evidence="8">Cucumisin</fullName>
    </recommendedName>
</protein>
<dbReference type="InterPro" id="IPR045051">
    <property type="entry name" value="SBT"/>
</dbReference>
<name>A0ABP0YTF2_9ROSI</name>
<comment type="similarity">
    <text evidence="2">Belongs to the peptidase S8 family.</text>
</comment>
<evidence type="ECO:0000259" key="4">
    <source>
        <dbReference type="Pfam" id="PF05922"/>
    </source>
</evidence>
<gene>
    <name evidence="6" type="ORF">CITCOLO1_LOCUS16012</name>
</gene>
<keyword evidence="7" id="KW-1185">Reference proteome</keyword>
<dbReference type="EMBL" id="OZ021740">
    <property type="protein sequence ID" value="CAK9323803.1"/>
    <property type="molecule type" value="Genomic_DNA"/>
</dbReference>
<accession>A0ABP0YTF2</accession>
<dbReference type="InterPro" id="IPR037045">
    <property type="entry name" value="S8pro/Inhibitor_I9_sf"/>
</dbReference>
<dbReference type="Pfam" id="PF17766">
    <property type="entry name" value="fn3_6"/>
    <property type="match status" value="1"/>
</dbReference>
<evidence type="ECO:0000256" key="1">
    <source>
        <dbReference type="ARBA" id="ARBA00004613"/>
    </source>
</evidence>
<dbReference type="Gene3D" id="3.50.30.30">
    <property type="match status" value="1"/>
</dbReference>
<dbReference type="InterPro" id="IPR041469">
    <property type="entry name" value="Subtilisin-like_FN3"/>
</dbReference>
<dbReference type="Gene3D" id="3.40.50.200">
    <property type="entry name" value="Peptidase S8/S53 domain"/>
    <property type="match status" value="2"/>
</dbReference>
<dbReference type="Gene3D" id="3.30.70.80">
    <property type="entry name" value="Peptidase S8 propeptide/proteinase inhibitor I9"/>
    <property type="match status" value="1"/>
</dbReference>
<evidence type="ECO:0000256" key="2">
    <source>
        <dbReference type="ARBA" id="ARBA00011073"/>
    </source>
</evidence>
<feature type="domain" description="Inhibitor I9" evidence="4">
    <location>
        <begin position="106"/>
        <end position="153"/>
    </location>
</feature>
<reference evidence="6 7" key="1">
    <citation type="submission" date="2024-03" db="EMBL/GenBank/DDBJ databases">
        <authorList>
            <person name="Gkanogiannis A."/>
            <person name="Becerra Lopez-Lavalle L."/>
        </authorList>
    </citation>
    <scope>NUCLEOTIDE SEQUENCE [LARGE SCALE GENOMIC DNA]</scope>
</reference>
<keyword evidence="3" id="KW-0732">Signal</keyword>
<evidence type="ECO:0000313" key="7">
    <source>
        <dbReference type="Proteomes" id="UP001642487"/>
    </source>
</evidence>
<dbReference type="InterPro" id="IPR010259">
    <property type="entry name" value="S8pro/Inhibitor_I9"/>
</dbReference>
<dbReference type="Proteomes" id="UP001642487">
    <property type="component" value="Chromosome 6"/>
</dbReference>
<dbReference type="InterPro" id="IPR036852">
    <property type="entry name" value="Peptidase_S8/S53_dom_sf"/>
</dbReference>
<proteinExistence type="inferred from homology"/>
<feature type="domain" description="Subtilisin-like protease fibronectin type-III" evidence="5">
    <location>
        <begin position="439"/>
        <end position="535"/>
    </location>
</feature>
<evidence type="ECO:0000313" key="6">
    <source>
        <dbReference type="EMBL" id="CAK9323803.1"/>
    </source>
</evidence>
<comment type="subcellular location">
    <subcellularLocation>
        <location evidence="1">Secreted</location>
    </subcellularLocation>
</comment>
<dbReference type="CDD" id="cd02120">
    <property type="entry name" value="PA_subtilisin_like"/>
    <property type="match status" value="1"/>
</dbReference>
<evidence type="ECO:0008006" key="8">
    <source>
        <dbReference type="Google" id="ProtNLM"/>
    </source>
</evidence>
<organism evidence="6 7">
    <name type="scientific">Citrullus colocynthis</name>
    <name type="common">colocynth</name>
    <dbReference type="NCBI Taxonomy" id="252529"/>
    <lineage>
        <taxon>Eukaryota</taxon>
        <taxon>Viridiplantae</taxon>
        <taxon>Streptophyta</taxon>
        <taxon>Embryophyta</taxon>
        <taxon>Tracheophyta</taxon>
        <taxon>Spermatophyta</taxon>
        <taxon>Magnoliopsida</taxon>
        <taxon>eudicotyledons</taxon>
        <taxon>Gunneridae</taxon>
        <taxon>Pentapetalae</taxon>
        <taxon>rosids</taxon>
        <taxon>fabids</taxon>
        <taxon>Cucurbitales</taxon>
        <taxon>Cucurbitaceae</taxon>
        <taxon>Benincaseae</taxon>
        <taxon>Citrullus</taxon>
    </lineage>
</organism>
<dbReference type="Pfam" id="PF05922">
    <property type="entry name" value="Inhibitor_I9"/>
    <property type="match status" value="1"/>
</dbReference>
<evidence type="ECO:0000259" key="5">
    <source>
        <dbReference type="Pfam" id="PF17766"/>
    </source>
</evidence>
<dbReference type="Gene3D" id="2.60.40.2310">
    <property type="match status" value="1"/>
</dbReference>